<protein>
    <submittedName>
        <fullName evidence="1">Uncharacterized protein</fullName>
    </submittedName>
</protein>
<keyword evidence="2" id="KW-1185">Reference proteome</keyword>
<dbReference type="AlphaFoldDB" id="A0A0C2N119"/>
<evidence type="ECO:0000313" key="2">
    <source>
        <dbReference type="Proteomes" id="UP000031668"/>
    </source>
</evidence>
<comment type="caution">
    <text evidence="1">The sequence shown here is derived from an EMBL/GenBank/DDBJ whole genome shotgun (WGS) entry which is preliminary data.</text>
</comment>
<evidence type="ECO:0000313" key="1">
    <source>
        <dbReference type="EMBL" id="KII67572.1"/>
    </source>
</evidence>
<sequence>MLIRMRVLLVQLLVLMIRTMVLMTQIIVQRIRTIVQRIQTIVRRIQKIVRRIQTMVQRMVARIQMIFHIMLQTIFIYICDFLSSYFVVGVATSSGIARILDVHHITKTDYFLRIHLFFPELSLDWSTTSCIEIQIM</sequence>
<dbReference type="Proteomes" id="UP000031668">
    <property type="component" value="Unassembled WGS sequence"/>
</dbReference>
<gene>
    <name evidence="1" type="ORF">RF11_14306</name>
</gene>
<organism evidence="1 2">
    <name type="scientific">Thelohanellus kitauei</name>
    <name type="common">Myxosporean</name>
    <dbReference type="NCBI Taxonomy" id="669202"/>
    <lineage>
        <taxon>Eukaryota</taxon>
        <taxon>Metazoa</taxon>
        <taxon>Cnidaria</taxon>
        <taxon>Myxozoa</taxon>
        <taxon>Myxosporea</taxon>
        <taxon>Bivalvulida</taxon>
        <taxon>Platysporina</taxon>
        <taxon>Myxobolidae</taxon>
        <taxon>Thelohanellus</taxon>
    </lineage>
</organism>
<reference evidence="1 2" key="1">
    <citation type="journal article" date="2014" name="Genome Biol. Evol.">
        <title>The genome of the myxosporean Thelohanellus kitauei shows adaptations to nutrient acquisition within its fish host.</title>
        <authorList>
            <person name="Yang Y."/>
            <person name="Xiong J."/>
            <person name="Zhou Z."/>
            <person name="Huo F."/>
            <person name="Miao W."/>
            <person name="Ran C."/>
            <person name="Liu Y."/>
            <person name="Zhang J."/>
            <person name="Feng J."/>
            <person name="Wang M."/>
            <person name="Wang M."/>
            <person name="Wang L."/>
            <person name="Yao B."/>
        </authorList>
    </citation>
    <scope>NUCLEOTIDE SEQUENCE [LARGE SCALE GENOMIC DNA]</scope>
    <source>
        <strain evidence="1">Wuqing</strain>
    </source>
</reference>
<proteinExistence type="predicted"/>
<accession>A0A0C2N119</accession>
<name>A0A0C2N119_THEKT</name>
<dbReference type="EMBL" id="JWZT01003130">
    <property type="protein sequence ID" value="KII67572.1"/>
    <property type="molecule type" value="Genomic_DNA"/>
</dbReference>